<reference evidence="6 7" key="1">
    <citation type="submission" date="2017-04" db="EMBL/GenBank/DDBJ databases">
        <title>Comparative genome analysis of Subtercola boreus.</title>
        <authorList>
            <person name="Cho Y.-J."/>
            <person name="Cho A."/>
            <person name="Kim O.-S."/>
            <person name="Lee J.-I."/>
        </authorList>
    </citation>
    <scope>NUCLEOTIDE SEQUENCE [LARGE SCALE GENOMIC DNA]</scope>
    <source>
        <strain evidence="6 7">P27479</strain>
    </source>
</reference>
<dbReference type="Pfam" id="PF12831">
    <property type="entry name" value="FAD_oxidored"/>
    <property type="match status" value="1"/>
</dbReference>
<evidence type="ECO:0000256" key="3">
    <source>
        <dbReference type="ARBA" id="ARBA00023002"/>
    </source>
</evidence>
<keyword evidence="2" id="KW-0479">Metal-binding</keyword>
<protein>
    <recommendedName>
        <fullName evidence="8">FAD-dependent oxidoreductase</fullName>
    </recommendedName>
</protein>
<keyword evidence="4" id="KW-0408">Iron</keyword>
<keyword evidence="1" id="KW-0004">4Fe-4S</keyword>
<dbReference type="EMBL" id="NBXB01000010">
    <property type="protein sequence ID" value="RFA16746.1"/>
    <property type="molecule type" value="Genomic_DNA"/>
</dbReference>
<organism evidence="6 7">
    <name type="scientific">Subtercola boreus</name>
    <dbReference type="NCBI Taxonomy" id="120213"/>
    <lineage>
        <taxon>Bacteria</taxon>
        <taxon>Bacillati</taxon>
        <taxon>Actinomycetota</taxon>
        <taxon>Actinomycetes</taxon>
        <taxon>Micrococcales</taxon>
        <taxon>Microbacteriaceae</taxon>
        <taxon>Subtercola</taxon>
    </lineage>
</organism>
<sequence>MPRTRYAPNEVDDVPLLWSGDVVVLGGGSAGTTAAIAAAREGASTLLVESGGFLGGTGTRVLDTFYGFYAPGGNGERVVGGIGWEVCTELFARNSAFERPNTYGAGTGVTYEPEALKVVWDELTDDSGVTVLLYGLVTAVVCEGNDLVGVIVETKAGARLVSASVFVDATGEAEVAWRAGATISNTEESSRLQPATATFRVGGVAHEAASTAALHQLMSTAVAEGTYDLPRQEGSIHITTVPGIRHANMTRVSGRDLTDPWQLSKAEAEGRRQVWEYARFLKGEVDGYADSYLISSSSRIGVRETRRVVGEYVLDREDFAEARSHSDDIGRCGAPIEDHGNGATTRWEYVGAQPAPDGSTYGIPFGTLLPVSVNNLLVAGRCLSATHDAHASVRSIAQCMAMGQAAGTAAALASRSGVCVRVVDRTALREILASRDVIL</sequence>
<dbReference type="Gene3D" id="3.50.50.60">
    <property type="entry name" value="FAD/NAD(P)-binding domain"/>
    <property type="match status" value="1"/>
</dbReference>
<comment type="caution">
    <text evidence="6">The sequence shown here is derived from an EMBL/GenBank/DDBJ whole genome shotgun (WGS) entry which is preliminary data.</text>
</comment>
<evidence type="ECO:0000313" key="6">
    <source>
        <dbReference type="EMBL" id="RFA16746.1"/>
    </source>
</evidence>
<proteinExistence type="predicted"/>
<evidence type="ECO:0000256" key="1">
    <source>
        <dbReference type="ARBA" id="ARBA00022485"/>
    </source>
</evidence>
<dbReference type="InterPro" id="IPR036188">
    <property type="entry name" value="FAD/NAD-bd_sf"/>
</dbReference>
<dbReference type="SUPFAM" id="SSF51905">
    <property type="entry name" value="FAD/NAD(P)-binding domain"/>
    <property type="match status" value="1"/>
</dbReference>
<evidence type="ECO:0008006" key="8">
    <source>
        <dbReference type="Google" id="ProtNLM"/>
    </source>
</evidence>
<evidence type="ECO:0000256" key="4">
    <source>
        <dbReference type="ARBA" id="ARBA00023004"/>
    </source>
</evidence>
<dbReference type="PANTHER" id="PTHR43498">
    <property type="entry name" value="FERREDOXIN:COB-COM HETERODISULFIDE REDUCTASE SUBUNIT A"/>
    <property type="match status" value="1"/>
</dbReference>
<gene>
    <name evidence="6" type="ORF">B7R22_02440</name>
</gene>
<dbReference type="PRINTS" id="PR00368">
    <property type="entry name" value="FADPNR"/>
</dbReference>
<dbReference type="PANTHER" id="PTHR43498:SF1">
    <property type="entry name" value="COB--COM HETERODISULFIDE REDUCTASE IRON-SULFUR SUBUNIT A"/>
    <property type="match status" value="1"/>
</dbReference>
<evidence type="ECO:0000256" key="2">
    <source>
        <dbReference type="ARBA" id="ARBA00022723"/>
    </source>
</evidence>
<dbReference type="InterPro" id="IPR039650">
    <property type="entry name" value="HdrA-like"/>
</dbReference>
<evidence type="ECO:0000256" key="5">
    <source>
        <dbReference type="ARBA" id="ARBA00023014"/>
    </source>
</evidence>
<keyword evidence="5" id="KW-0411">Iron-sulfur</keyword>
<dbReference type="AlphaFoldDB" id="A0A3E0W3H7"/>
<dbReference type="Proteomes" id="UP000256541">
    <property type="component" value="Unassembled WGS sequence"/>
</dbReference>
<dbReference type="GO" id="GO:0051539">
    <property type="term" value="F:4 iron, 4 sulfur cluster binding"/>
    <property type="evidence" value="ECO:0007669"/>
    <property type="project" value="UniProtKB-KW"/>
</dbReference>
<evidence type="ECO:0000313" key="7">
    <source>
        <dbReference type="Proteomes" id="UP000256541"/>
    </source>
</evidence>
<name>A0A3E0W3H7_9MICO</name>
<dbReference type="GO" id="GO:0046872">
    <property type="term" value="F:metal ion binding"/>
    <property type="evidence" value="ECO:0007669"/>
    <property type="project" value="UniProtKB-KW"/>
</dbReference>
<dbReference type="GO" id="GO:0016491">
    <property type="term" value="F:oxidoreductase activity"/>
    <property type="evidence" value="ECO:0007669"/>
    <property type="project" value="UniProtKB-KW"/>
</dbReference>
<keyword evidence="3" id="KW-0560">Oxidoreductase</keyword>
<accession>A0A3E0W3H7</accession>